<dbReference type="GO" id="GO:0005684">
    <property type="term" value="C:U2-type spliceosomal complex"/>
    <property type="evidence" value="ECO:0007669"/>
    <property type="project" value="UniProtKB-ARBA"/>
</dbReference>
<dbReference type="SUPFAM" id="SSF50249">
    <property type="entry name" value="Nucleic acid-binding proteins"/>
    <property type="match status" value="1"/>
</dbReference>
<protein>
    <recommendedName>
        <fullName evidence="2">RNA helicase</fullName>
        <ecNumber evidence="2">3.6.4.13</ecNumber>
    </recommendedName>
</protein>
<feature type="compositionally biased region" description="Acidic residues" evidence="11">
    <location>
        <begin position="301"/>
        <end position="314"/>
    </location>
</feature>
<dbReference type="Pfam" id="PF04408">
    <property type="entry name" value="WHD_HA2"/>
    <property type="match status" value="1"/>
</dbReference>
<dbReference type="OrthoDB" id="10253254at2759"/>
<dbReference type="FunFam" id="3.40.50.300:FF:000007">
    <property type="entry name" value="Pre-mRNA-splicing factor ATP-dependent RNA helicase"/>
    <property type="match status" value="1"/>
</dbReference>
<dbReference type="Pfam" id="PF13401">
    <property type="entry name" value="AAA_22"/>
    <property type="match status" value="1"/>
</dbReference>
<dbReference type="Pfam" id="PF00271">
    <property type="entry name" value="Helicase_C"/>
    <property type="match status" value="1"/>
</dbReference>
<dbReference type="FunFam" id="2.40.50.140:FF:000061">
    <property type="entry name" value="ATP-dependent RNA helicase DHX8"/>
    <property type="match status" value="1"/>
</dbReference>
<comment type="catalytic activity">
    <reaction evidence="10">
        <text>ATP + H2O = ADP + phosphate + H(+)</text>
        <dbReference type="Rhea" id="RHEA:13065"/>
        <dbReference type="ChEBI" id="CHEBI:15377"/>
        <dbReference type="ChEBI" id="CHEBI:15378"/>
        <dbReference type="ChEBI" id="CHEBI:30616"/>
        <dbReference type="ChEBI" id="CHEBI:43474"/>
        <dbReference type="ChEBI" id="CHEBI:456216"/>
        <dbReference type="EC" id="3.6.4.13"/>
    </reaction>
</comment>
<keyword evidence="9" id="KW-0539">Nucleus</keyword>
<dbReference type="PROSITE" id="PS50126">
    <property type="entry name" value="S1"/>
    <property type="match status" value="1"/>
</dbReference>
<dbReference type="InterPro" id="IPR001650">
    <property type="entry name" value="Helicase_C-like"/>
</dbReference>
<dbReference type="InterPro" id="IPR007502">
    <property type="entry name" value="Helicase-assoc_dom"/>
</dbReference>
<dbReference type="PROSITE" id="PS00690">
    <property type="entry name" value="DEAH_ATP_HELICASE"/>
    <property type="match status" value="1"/>
</dbReference>
<keyword evidence="16" id="KW-1185">Reference proteome</keyword>
<dbReference type="SMART" id="SM00490">
    <property type="entry name" value="HELICc"/>
    <property type="match status" value="1"/>
</dbReference>
<evidence type="ECO:0000256" key="4">
    <source>
        <dbReference type="ARBA" id="ARBA00022741"/>
    </source>
</evidence>
<dbReference type="PANTHER" id="PTHR18934:SF85">
    <property type="entry name" value="ATP-DEPENDENT RNA HELICASE DHX8"/>
    <property type="match status" value="1"/>
</dbReference>
<evidence type="ECO:0000259" key="14">
    <source>
        <dbReference type="PROSITE" id="PS51194"/>
    </source>
</evidence>
<dbReference type="SMART" id="SM00487">
    <property type="entry name" value="DEXDc"/>
    <property type="match status" value="1"/>
</dbReference>
<reference evidence="16" key="1">
    <citation type="submission" date="2016-03" db="EMBL/GenBank/DDBJ databases">
        <authorList>
            <person name="Devillers Hugo."/>
        </authorList>
    </citation>
    <scope>NUCLEOTIDE SEQUENCE [LARGE SCALE GENOMIC DNA]</scope>
</reference>
<evidence type="ECO:0000256" key="1">
    <source>
        <dbReference type="ARBA" id="ARBA00004123"/>
    </source>
</evidence>
<dbReference type="GO" id="GO:0065003">
    <property type="term" value="P:protein-containing complex assembly"/>
    <property type="evidence" value="ECO:0007669"/>
    <property type="project" value="UniProtKB-ARBA"/>
</dbReference>
<keyword evidence="8" id="KW-0508">mRNA splicing</keyword>
<dbReference type="FunFam" id="3.40.50.300:FF:000191">
    <property type="entry name" value="Pre-mRNA-splicing factor ATP-dependent RNA helicase"/>
    <property type="match status" value="1"/>
</dbReference>
<dbReference type="InterPro" id="IPR003029">
    <property type="entry name" value="S1_domain"/>
</dbReference>
<feature type="domain" description="S1 motif" evidence="12">
    <location>
        <begin position="176"/>
        <end position="248"/>
    </location>
</feature>
<dbReference type="InterPro" id="IPR049621">
    <property type="entry name" value="S1_DHX8_helicase"/>
</dbReference>
<evidence type="ECO:0000256" key="11">
    <source>
        <dbReference type="SAM" id="MobiDB-lite"/>
    </source>
</evidence>
<evidence type="ECO:0000259" key="13">
    <source>
        <dbReference type="PROSITE" id="PS51192"/>
    </source>
</evidence>
<dbReference type="GO" id="GO:0005524">
    <property type="term" value="F:ATP binding"/>
    <property type="evidence" value="ECO:0007669"/>
    <property type="project" value="UniProtKB-KW"/>
</dbReference>
<dbReference type="Gene3D" id="3.40.50.300">
    <property type="entry name" value="P-loop containing nucleotide triphosphate hydrolases"/>
    <property type="match status" value="2"/>
</dbReference>
<dbReference type="GO" id="GO:0003724">
    <property type="term" value="F:RNA helicase activity"/>
    <property type="evidence" value="ECO:0007669"/>
    <property type="project" value="UniProtKB-EC"/>
</dbReference>
<dbReference type="GO" id="GO:0022613">
    <property type="term" value="P:ribonucleoprotein complex biogenesis"/>
    <property type="evidence" value="ECO:0007669"/>
    <property type="project" value="UniProtKB-ARBA"/>
</dbReference>
<proteinExistence type="predicted"/>
<evidence type="ECO:0000259" key="12">
    <source>
        <dbReference type="PROSITE" id="PS50126"/>
    </source>
</evidence>
<evidence type="ECO:0000313" key="15">
    <source>
        <dbReference type="EMBL" id="SCU94741.1"/>
    </source>
</evidence>
<dbReference type="Gene3D" id="2.40.50.140">
    <property type="entry name" value="Nucleic acid-binding proteins"/>
    <property type="match status" value="1"/>
</dbReference>
<dbReference type="EMBL" id="LT598477">
    <property type="protein sequence ID" value="SCU94741.1"/>
    <property type="molecule type" value="Genomic_DNA"/>
</dbReference>
<keyword evidence="6" id="KW-0347">Helicase</keyword>
<evidence type="ECO:0000256" key="6">
    <source>
        <dbReference type="ARBA" id="ARBA00022806"/>
    </source>
</evidence>
<dbReference type="InterPro" id="IPR027417">
    <property type="entry name" value="P-loop_NTPase"/>
</dbReference>
<gene>
    <name evidence="15" type="ORF">LAME_0F08966G</name>
</gene>
<dbReference type="GO" id="GO:0016887">
    <property type="term" value="F:ATP hydrolysis activity"/>
    <property type="evidence" value="ECO:0007669"/>
    <property type="project" value="InterPro"/>
</dbReference>
<evidence type="ECO:0000256" key="8">
    <source>
        <dbReference type="ARBA" id="ARBA00023187"/>
    </source>
</evidence>
<dbReference type="AlphaFoldDB" id="A0A1G4JV81"/>
<feature type="domain" description="Helicase ATP-binding" evidence="13">
    <location>
        <begin position="455"/>
        <end position="618"/>
    </location>
</feature>
<dbReference type="Pfam" id="PF21010">
    <property type="entry name" value="HA2_C"/>
    <property type="match status" value="1"/>
</dbReference>
<dbReference type="Gene3D" id="1.20.120.1080">
    <property type="match status" value="1"/>
</dbReference>
<keyword evidence="5" id="KW-0378">Hydrolase</keyword>
<dbReference type="GO" id="GO:0003723">
    <property type="term" value="F:RNA binding"/>
    <property type="evidence" value="ECO:0007669"/>
    <property type="project" value="TreeGrafter"/>
</dbReference>
<organism evidence="15 16">
    <name type="scientific">Lachancea meyersii CBS 8951</name>
    <dbReference type="NCBI Taxonomy" id="1266667"/>
    <lineage>
        <taxon>Eukaryota</taxon>
        <taxon>Fungi</taxon>
        <taxon>Dikarya</taxon>
        <taxon>Ascomycota</taxon>
        <taxon>Saccharomycotina</taxon>
        <taxon>Saccharomycetes</taxon>
        <taxon>Saccharomycetales</taxon>
        <taxon>Saccharomycetaceae</taxon>
        <taxon>Lachancea</taxon>
    </lineage>
</organism>
<dbReference type="InterPro" id="IPR014001">
    <property type="entry name" value="Helicase_ATP-bd"/>
</dbReference>
<dbReference type="PROSITE" id="PS51192">
    <property type="entry name" value="HELICASE_ATP_BIND_1"/>
    <property type="match status" value="1"/>
</dbReference>
<dbReference type="Proteomes" id="UP000191144">
    <property type="component" value="Chromosome F"/>
</dbReference>
<dbReference type="SUPFAM" id="SSF52540">
    <property type="entry name" value="P-loop containing nucleoside triphosphate hydrolases"/>
    <property type="match status" value="1"/>
</dbReference>
<dbReference type="SMART" id="SM00847">
    <property type="entry name" value="HA2"/>
    <property type="match status" value="1"/>
</dbReference>
<keyword evidence="3" id="KW-0507">mRNA processing</keyword>
<dbReference type="InterPro" id="IPR011709">
    <property type="entry name" value="DEAD-box_helicase_OB_fold"/>
</dbReference>
<evidence type="ECO:0000256" key="5">
    <source>
        <dbReference type="ARBA" id="ARBA00022801"/>
    </source>
</evidence>
<sequence length="1107" mass="125371">MSSVISQIGALIGVEDQSISEFIYDICSRTSSLEQFRSSVEELDVGITAEVASKLYKAIKPSEKTPKEKVTLILKDTLSLDDPVVAEFIVEICSKCTSYNDFNAQIQAMDCGIEADVSKLLYAAMEDQKFKVESRGGGALSMPNQKIQWDTSGTLTEADPKDKISVGVTDEYPMLGNIYSGIVKKITAFGCFVRILGTRDPRCDGLVHISELADRRVHNPAEIVSVGERVYVKVIRVQENGKISLQMKFINQKTGIEDERIQERGRRAEKQQKSAIKRRLTSPERWEIRQLISSGAASIEDYPELQDTYEEDGDPTEKNNIEKETEVEVELKTDDEPHFLKGETSSFQKLEMPKLTKVPQGSLTRTALNGSTLMSEHRAEKMQRSKDVEQERRKKKLVDDPSYRAEADFRNKQLTLTAWERSRNRENIEYGKRTNMPIKAQRESLPVFRMRQQLVDAVKENQFVVIVGETGSGKTTQITQYLDEERFSDNGIIGCTQPRRVAAVSVAKRVSEEMGCRLGEDVGYTIRFEDETSPQTRIKYMTDGMLQREALLDPAMRKYSVILLDEAHERTIATDVLFALLKEAAVKRPDLRVIVTSATLDAEKFSAYFLDCPVIKIPGRTFPVDVLYSQTPQLDYIESTLDTVMEIHINEGRGDILVFLTGQEEIDTCCEVLFERVKTLGDTIQELLILPVYSALPSEVQSKIFEPTPPNCRKVIFATNIAETSITIDGIYYVVDPGFAKINTYNPRMGMEQLVVSPISQAQANQRKGRAGRTGAGKCYRLYTESAFLNEMMPNTIPEIQRQNLSYTILMLKAMGINDLLNFEFMDPPPRVSMIGALEDLYNLQALYDDGKLSKLGGLMSQFPMEPALSKALIESTSRGCSDEVSTIISMLSVQNVFYRPRDKQQEADNKKVRFHHPYGDHLTLLNVYNRWRDDNYSKTFCLNNYLHERHLKRARDVKLQLLNVFKKLQLPVSNSNGDIDMIRSTLVSGFFRNAAKRDSQTGYKTITDGTSVSVHPSSALFGKDYDCVIYHNLVLTTREYMSHVTAIDARWLVESAPHFYKVAGAESESRKRAKIVPLHNKFSQNQDSWRLSSLRQTKEKALGIKR</sequence>
<comment type="subcellular location">
    <subcellularLocation>
        <location evidence="1">Nucleus</location>
    </subcellularLocation>
</comment>
<keyword evidence="4" id="KW-0547">Nucleotide-binding</keyword>
<dbReference type="GO" id="GO:0071013">
    <property type="term" value="C:catalytic step 2 spliceosome"/>
    <property type="evidence" value="ECO:0007669"/>
    <property type="project" value="TreeGrafter"/>
</dbReference>
<evidence type="ECO:0000256" key="10">
    <source>
        <dbReference type="ARBA" id="ARBA00047984"/>
    </source>
</evidence>
<dbReference type="CDD" id="cd05684">
    <property type="entry name" value="S1_DHX8_helicase"/>
    <property type="match status" value="1"/>
</dbReference>
<dbReference type="PROSITE" id="PS51194">
    <property type="entry name" value="HELICASE_CTER"/>
    <property type="match status" value="1"/>
</dbReference>
<dbReference type="EC" id="3.6.4.13" evidence="2"/>
<dbReference type="InterPro" id="IPR002464">
    <property type="entry name" value="DNA/RNA_helicase_DEAH_CS"/>
</dbReference>
<keyword evidence="7" id="KW-0067">ATP-binding</keyword>
<evidence type="ECO:0000256" key="7">
    <source>
        <dbReference type="ARBA" id="ARBA00022840"/>
    </source>
</evidence>
<dbReference type="InterPro" id="IPR012340">
    <property type="entry name" value="NA-bd_OB-fold"/>
</dbReference>
<dbReference type="Pfam" id="PF07717">
    <property type="entry name" value="OB_NTP_bind"/>
    <property type="match status" value="1"/>
</dbReference>
<evidence type="ECO:0000256" key="3">
    <source>
        <dbReference type="ARBA" id="ARBA00022664"/>
    </source>
</evidence>
<dbReference type="InterPro" id="IPR048333">
    <property type="entry name" value="HA2_WH"/>
</dbReference>
<feature type="region of interest" description="Disordered" evidence="11">
    <location>
        <begin position="375"/>
        <end position="399"/>
    </location>
</feature>
<feature type="domain" description="Helicase C-terminal" evidence="14">
    <location>
        <begin position="640"/>
        <end position="816"/>
    </location>
</feature>
<dbReference type="PANTHER" id="PTHR18934">
    <property type="entry name" value="ATP-DEPENDENT RNA HELICASE"/>
    <property type="match status" value="1"/>
</dbReference>
<name>A0A1G4JV81_9SACH</name>
<evidence type="ECO:0000256" key="9">
    <source>
        <dbReference type="ARBA" id="ARBA00023242"/>
    </source>
</evidence>
<evidence type="ECO:0000256" key="2">
    <source>
        <dbReference type="ARBA" id="ARBA00012552"/>
    </source>
</evidence>
<dbReference type="FunFam" id="1.20.120.1080:FF:000001">
    <property type="entry name" value="Pre-mRNA-splicing factor ATP-dependent RNA helicase"/>
    <property type="match status" value="1"/>
</dbReference>
<dbReference type="InterPro" id="IPR049945">
    <property type="entry name" value="AAA_22"/>
</dbReference>
<feature type="region of interest" description="Disordered" evidence="11">
    <location>
        <begin position="299"/>
        <end position="323"/>
    </location>
</feature>
<dbReference type="Pfam" id="PF00575">
    <property type="entry name" value="S1"/>
    <property type="match status" value="1"/>
</dbReference>
<dbReference type="SMART" id="SM00316">
    <property type="entry name" value="S1"/>
    <property type="match status" value="1"/>
</dbReference>
<evidence type="ECO:0000313" key="16">
    <source>
        <dbReference type="Proteomes" id="UP000191144"/>
    </source>
</evidence>
<accession>A0A1G4JV81</accession>
<dbReference type="GO" id="GO:0000390">
    <property type="term" value="P:spliceosomal complex disassembly"/>
    <property type="evidence" value="ECO:0007669"/>
    <property type="project" value="TreeGrafter"/>
</dbReference>
<dbReference type="CDD" id="cd18791">
    <property type="entry name" value="SF2_C_RHA"/>
    <property type="match status" value="1"/>
</dbReference>